<protein>
    <submittedName>
        <fullName evidence="1">Uncharacterized protein</fullName>
    </submittedName>
</protein>
<dbReference type="AlphaFoldDB" id="A0A5J9U1S9"/>
<accession>A0A5J9U1S9</accession>
<dbReference type="EMBL" id="RWGY01000029">
    <property type="protein sequence ID" value="TVU17138.1"/>
    <property type="molecule type" value="Genomic_DNA"/>
</dbReference>
<dbReference type="Gramene" id="TVU17138">
    <property type="protein sequence ID" value="TVU17138"/>
    <property type="gene ID" value="EJB05_33154"/>
</dbReference>
<organism evidence="1 2">
    <name type="scientific">Eragrostis curvula</name>
    <name type="common">weeping love grass</name>
    <dbReference type="NCBI Taxonomy" id="38414"/>
    <lineage>
        <taxon>Eukaryota</taxon>
        <taxon>Viridiplantae</taxon>
        <taxon>Streptophyta</taxon>
        <taxon>Embryophyta</taxon>
        <taxon>Tracheophyta</taxon>
        <taxon>Spermatophyta</taxon>
        <taxon>Magnoliopsida</taxon>
        <taxon>Liliopsida</taxon>
        <taxon>Poales</taxon>
        <taxon>Poaceae</taxon>
        <taxon>PACMAD clade</taxon>
        <taxon>Chloridoideae</taxon>
        <taxon>Eragrostideae</taxon>
        <taxon>Eragrostidinae</taxon>
        <taxon>Eragrostis</taxon>
    </lineage>
</organism>
<sequence length="133" mass="14030">MAASLGLNPETFFNPCSSYSASPFMADYAPSFPGGAAVDAAFCAELEDHRLFDFEYSPASIFAGEGGADDHNEKKTRHLPAIRALPEANPQIPQLTACLTAAGHLAPTLPPVPAGSRTAYSLLLRAARCPRVP</sequence>
<evidence type="ECO:0000313" key="2">
    <source>
        <dbReference type="Proteomes" id="UP000324897"/>
    </source>
</evidence>
<gene>
    <name evidence="1" type="ORF">EJB05_33154</name>
</gene>
<name>A0A5J9U1S9_9POAL</name>
<reference evidence="1 2" key="1">
    <citation type="journal article" date="2019" name="Sci. Rep.">
        <title>A high-quality genome of Eragrostis curvula grass provides insights into Poaceae evolution and supports new strategies to enhance forage quality.</title>
        <authorList>
            <person name="Carballo J."/>
            <person name="Santos B.A.C.M."/>
            <person name="Zappacosta D."/>
            <person name="Garbus I."/>
            <person name="Selva J.P."/>
            <person name="Gallo C.A."/>
            <person name="Diaz A."/>
            <person name="Albertini E."/>
            <person name="Caccamo M."/>
            <person name="Echenique V."/>
        </authorList>
    </citation>
    <scope>NUCLEOTIDE SEQUENCE [LARGE SCALE GENOMIC DNA]</scope>
    <source>
        <strain evidence="2">cv. Victoria</strain>
        <tissue evidence="1">Leaf</tissue>
    </source>
</reference>
<proteinExistence type="predicted"/>
<keyword evidence="2" id="KW-1185">Reference proteome</keyword>
<evidence type="ECO:0000313" key="1">
    <source>
        <dbReference type="EMBL" id="TVU17138.1"/>
    </source>
</evidence>
<dbReference type="Proteomes" id="UP000324897">
    <property type="component" value="Chromosome 7"/>
</dbReference>
<comment type="caution">
    <text evidence="1">The sequence shown here is derived from an EMBL/GenBank/DDBJ whole genome shotgun (WGS) entry which is preliminary data.</text>
</comment>
<dbReference type="OrthoDB" id="693960at2759"/>